<reference evidence="1" key="1">
    <citation type="submission" date="2022-12" db="EMBL/GenBank/DDBJ databases">
        <authorList>
            <person name="Alioto T."/>
            <person name="Alioto T."/>
            <person name="Gomez Garrido J."/>
        </authorList>
    </citation>
    <scope>NUCLEOTIDE SEQUENCE</scope>
</reference>
<keyword evidence="2" id="KW-1185">Reference proteome</keyword>
<dbReference type="AlphaFoldDB" id="A0AA35K467"/>
<evidence type="ECO:0000313" key="2">
    <source>
        <dbReference type="Proteomes" id="UP001178461"/>
    </source>
</evidence>
<sequence>MPHFLLAPPWEGTAFSQSIRPALRVYSWMCPAISKESAAQRWVISLHVHPHPSHLFFKLAAGSSAAMTSVSKAFLAILKQHFGTTSIDCSGILTDCSDLI</sequence>
<accession>A0AA35K467</accession>
<dbReference type="EMBL" id="OX395128">
    <property type="protein sequence ID" value="CAI5771437.1"/>
    <property type="molecule type" value="Genomic_DNA"/>
</dbReference>
<protein>
    <submittedName>
        <fullName evidence="1">Uncharacterized protein</fullName>
    </submittedName>
</protein>
<name>A0AA35K467_9SAUR</name>
<organism evidence="1 2">
    <name type="scientific">Podarcis lilfordi</name>
    <name type="common">Lilford's wall lizard</name>
    <dbReference type="NCBI Taxonomy" id="74358"/>
    <lineage>
        <taxon>Eukaryota</taxon>
        <taxon>Metazoa</taxon>
        <taxon>Chordata</taxon>
        <taxon>Craniata</taxon>
        <taxon>Vertebrata</taxon>
        <taxon>Euteleostomi</taxon>
        <taxon>Lepidosauria</taxon>
        <taxon>Squamata</taxon>
        <taxon>Bifurcata</taxon>
        <taxon>Unidentata</taxon>
        <taxon>Episquamata</taxon>
        <taxon>Laterata</taxon>
        <taxon>Lacertibaenia</taxon>
        <taxon>Lacertidae</taxon>
        <taxon>Podarcis</taxon>
    </lineage>
</organism>
<dbReference type="Proteomes" id="UP001178461">
    <property type="component" value="Chromosome 3"/>
</dbReference>
<proteinExistence type="predicted"/>
<gene>
    <name evidence="1" type="ORF">PODLI_1B022384</name>
</gene>
<evidence type="ECO:0000313" key="1">
    <source>
        <dbReference type="EMBL" id="CAI5771437.1"/>
    </source>
</evidence>